<accession>A0ABR0BDE7</accession>
<reference evidence="1 2" key="1">
    <citation type="journal article" date="2024" name="Microbiol. Resour. Announc.">
        <title>Genome annotations for the ascomycete fungi Trichoderma harzianum, Trichoderma aggressivum, and Purpureocillium lilacinum.</title>
        <authorList>
            <person name="Beijen E.P.W."/>
            <person name="Ohm R.A."/>
        </authorList>
    </citation>
    <scope>NUCLEOTIDE SEQUENCE [LARGE SCALE GENOMIC DNA]</scope>
    <source>
        <strain evidence="1 2">CBS 150709</strain>
    </source>
</reference>
<keyword evidence="2" id="KW-1185">Reference proteome</keyword>
<dbReference type="EMBL" id="JAWRVI010000274">
    <property type="protein sequence ID" value="KAK4069638.1"/>
    <property type="molecule type" value="Genomic_DNA"/>
</dbReference>
<evidence type="ECO:0000313" key="2">
    <source>
        <dbReference type="Proteomes" id="UP001287286"/>
    </source>
</evidence>
<organism evidence="1 2">
    <name type="scientific">Purpureocillium lilacinum</name>
    <name type="common">Paecilomyces lilacinus</name>
    <dbReference type="NCBI Taxonomy" id="33203"/>
    <lineage>
        <taxon>Eukaryota</taxon>
        <taxon>Fungi</taxon>
        <taxon>Dikarya</taxon>
        <taxon>Ascomycota</taxon>
        <taxon>Pezizomycotina</taxon>
        <taxon>Sordariomycetes</taxon>
        <taxon>Hypocreomycetidae</taxon>
        <taxon>Hypocreales</taxon>
        <taxon>Ophiocordycipitaceae</taxon>
        <taxon>Purpureocillium</taxon>
    </lineage>
</organism>
<protein>
    <submittedName>
        <fullName evidence="1">Uncharacterized protein</fullName>
    </submittedName>
</protein>
<gene>
    <name evidence="1" type="ORF">Purlil1_13674</name>
</gene>
<name>A0ABR0BDE7_PURLI</name>
<dbReference type="Proteomes" id="UP001287286">
    <property type="component" value="Unassembled WGS sequence"/>
</dbReference>
<sequence>MPYLEAFSQELEDGARSNHGPRFLPQPGLVDGSPCDHPPCGAFREGRLCGAFFMAKFTAEKPVAATHLINTLAACLNAGMKACLFVELPGERYPSYELVVECKSAVDPSHTQSIARKLETEFRSPGGDRAGGCVVKLFPLCGWQLVTYLTAWATRVTRGGSVDGDWSLYPGLVDMVESAGFEANPLIRDAALLCRQKCDGHDH</sequence>
<evidence type="ECO:0000313" key="1">
    <source>
        <dbReference type="EMBL" id="KAK4069638.1"/>
    </source>
</evidence>
<proteinExistence type="predicted"/>
<comment type="caution">
    <text evidence="1">The sequence shown here is derived from an EMBL/GenBank/DDBJ whole genome shotgun (WGS) entry which is preliminary data.</text>
</comment>